<sequence>MWDDANLKQLIEIFKEGIEARNRPHGCWTRKRLEEPWAKAFFFTKSGMKLVKTRLKNKLDDLDGMMQSKLLCARRNGGMKHLARCNNPERGLECGHVKFQKRGPKYLDDLHRLFDKVHVSEGFRIMSGTHQTYREPLLRTDVKVYILRNGGGNRWGSAPPPKI</sequence>
<evidence type="ECO:0000313" key="1">
    <source>
        <dbReference type="EMBL" id="ONM16841.1"/>
    </source>
</evidence>
<organism evidence="1">
    <name type="scientific">Zea mays</name>
    <name type="common">Maize</name>
    <dbReference type="NCBI Taxonomy" id="4577"/>
    <lineage>
        <taxon>Eukaryota</taxon>
        <taxon>Viridiplantae</taxon>
        <taxon>Streptophyta</taxon>
        <taxon>Embryophyta</taxon>
        <taxon>Tracheophyta</taxon>
        <taxon>Spermatophyta</taxon>
        <taxon>Magnoliopsida</taxon>
        <taxon>Liliopsida</taxon>
        <taxon>Poales</taxon>
        <taxon>Poaceae</taxon>
        <taxon>PACMAD clade</taxon>
        <taxon>Panicoideae</taxon>
        <taxon>Andropogonodae</taxon>
        <taxon>Andropogoneae</taxon>
        <taxon>Tripsacinae</taxon>
        <taxon>Zea</taxon>
    </lineage>
</organism>
<dbReference type="PANTHER" id="PTHR47069:SF1">
    <property type="entry name" value="OS03G0580500 PROTEIN"/>
    <property type="match status" value="1"/>
</dbReference>
<proteinExistence type="predicted"/>
<dbReference type="InParanoid" id="A0A1D6E8W0"/>
<dbReference type="EMBL" id="CM007648">
    <property type="protein sequence ID" value="ONM16841.1"/>
    <property type="molecule type" value="Genomic_DNA"/>
</dbReference>
<accession>A0A1D6E8W0</accession>
<name>A0A1D6E8W0_MAIZE</name>
<protein>
    <submittedName>
        <fullName evidence="1">Uncharacterized protein</fullName>
    </submittedName>
</protein>
<dbReference type="AlphaFoldDB" id="A0A1D6E8W0"/>
<gene>
    <name evidence="1" type="ORF">ZEAMMB73_Zm00001d003374</name>
</gene>
<dbReference type="PANTHER" id="PTHR47069">
    <property type="match status" value="1"/>
</dbReference>
<reference evidence="1" key="1">
    <citation type="submission" date="2015-12" db="EMBL/GenBank/DDBJ databases">
        <title>Update maize B73 reference genome by single molecule sequencing technologies.</title>
        <authorList>
            <consortium name="Maize Genome Sequencing Project"/>
            <person name="Ware D."/>
        </authorList>
    </citation>
    <scope>NUCLEOTIDE SEQUENCE [LARGE SCALE GENOMIC DNA]</scope>
    <source>
        <tissue evidence="1">Seedling</tissue>
    </source>
</reference>